<accession>A0A150KVM5</accession>
<name>A0A150KVM5_9BACI</name>
<comment type="caution">
    <text evidence="1">The sequence shown here is derived from an EMBL/GenBank/DDBJ whole genome shotgun (WGS) entry which is preliminary data.</text>
</comment>
<dbReference type="Proteomes" id="UP000075666">
    <property type="component" value="Unassembled WGS sequence"/>
</dbReference>
<dbReference type="STRING" id="46224.B4102_3390"/>
<protein>
    <submittedName>
        <fullName evidence="1">Uncharacterized protein</fullName>
    </submittedName>
</protein>
<evidence type="ECO:0000313" key="2">
    <source>
        <dbReference type="Proteomes" id="UP000075666"/>
    </source>
</evidence>
<reference evidence="1 2" key="1">
    <citation type="submission" date="2016-01" db="EMBL/GenBank/DDBJ databases">
        <title>Genome Sequences of Twelve Sporeforming Bacillus Species Isolated from Foods.</title>
        <authorList>
            <person name="Berendsen E.M."/>
            <person name="Wells-Bennik M.H."/>
            <person name="Krawcyk A.O."/>
            <person name="De Jong A."/>
            <person name="Holsappel S."/>
            <person name="Eijlander R.T."/>
            <person name="Kuipers O.P."/>
        </authorList>
    </citation>
    <scope>NUCLEOTIDE SEQUENCE [LARGE SCALE GENOMIC DNA]</scope>
    <source>
        <strain evidence="1 2">B4102</strain>
    </source>
</reference>
<evidence type="ECO:0000313" key="1">
    <source>
        <dbReference type="EMBL" id="KYD03472.1"/>
    </source>
</evidence>
<dbReference type="PATRIC" id="fig|46224.3.peg.3531"/>
<dbReference type="EMBL" id="LQYN01000069">
    <property type="protein sequence ID" value="KYD03472.1"/>
    <property type="molecule type" value="Genomic_DNA"/>
</dbReference>
<dbReference type="AlphaFoldDB" id="A0A150KVM5"/>
<keyword evidence="2" id="KW-1185">Reference proteome</keyword>
<organism evidence="1 2">
    <name type="scientific">Heyndrickxia sporothermodurans</name>
    <dbReference type="NCBI Taxonomy" id="46224"/>
    <lineage>
        <taxon>Bacteria</taxon>
        <taxon>Bacillati</taxon>
        <taxon>Bacillota</taxon>
        <taxon>Bacilli</taxon>
        <taxon>Bacillales</taxon>
        <taxon>Bacillaceae</taxon>
        <taxon>Heyndrickxia</taxon>
    </lineage>
</organism>
<sequence length="57" mass="6850">MILNKDVPYKVLLPPWIWEEAKDQQHLKKLVLQYMRHYSNYSVKSIKDGFAICERKG</sequence>
<proteinExistence type="predicted"/>
<gene>
    <name evidence="1" type="ORF">B4102_3390</name>
</gene>